<reference evidence="1 2" key="1">
    <citation type="journal article" date="2022" name="New Phytol.">
        <title>Ecological generalism drives hyperdiversity of secondary metabolite gene clusters in xylarialean endophytes.</title>
        <authorList>
            <person name="Franco M.E.E."/>
            <person name="Wisecaver J.H."/>
            <person name="Arnold A.E."/>
            <person name="Ju Y.M."/>
            <person name="Slot J.C."/>
            <person name="Ahrendt S."/>
            <person name="Moore L.P."/>
            <person name="Eastman K.E."/>
            <person name="Scott K."/>
            <person name="Konkel Z."/>
            <person name="Mondo S.J."/>
            <person name="Kuo A."/>
            <person name="Hayes R.D."/>
            <person name="Haridas S."/>
            <person name="Andreopoulos B."/>
            <person name="Riley R."/>
            <person name="LaButti K."/>
            <person name="Pangilinan J."/>
            <person name="Lipzen A."/>
            <person name="Amirebrahimi M."/>
            <person name="Yan J."/>
            <person name="Adam C."/>
            <person name="Keymanesh K."/>
            <person name="Ng V."/>
            <person name="Louie K."/>
            <person name="Northen T."/>
            <person name="Drula E."/>
            <person name="Henrissat B."/>
            <person name="Hsieh H.M."/>
            <person name="Youens-Clark K."/>
            <person name="Lutzoni F."/>
            <person name="Miadlikowska J."/>
            <person name="Eastwood D.C."/>
            <person name="Hamelin R.C."/>
            <person name="Grigoriev I.V."/>
            <person name="U'Ren J.M."/>
        </authorList>
    </citation>
    <scope>NUCLEOTIDE SEQUENCE [LARGE SCALE GENOMIC DNA]</scope>
    <source>
        <strain evidence="1 2">CBS 119005</strain>
    </source>
</reference>
<proteinExistence type="predicted"/>
<organism evidence="1 2">
    <name type="scientific">Hypoxylon rubiginosum</name>
    <dbReference type="NCBI Taxonomy" id="110542"/>
    <lineage>
        <taxon>Eukaryota</taxon>
        <taxon>Fungi</taxon>
        <taxon>Dikarya</taxon>
        <taxon>Ascomycota</taxon>
        <taxon>Pezizomycotina</taxon>
        <taxon>Sordariomycetes</taxon>
        <taxon>Xylariomycetidae</taxon>
        <taxon>Xylariales</taxon>
        <taxon>Hypoxylaceae</taxon>
        <taxon>Hypoxylon</taxon>
    </lineage>
</organism>
<sequence length="280" mass="31179">MQSALVLINQLHRTTESYDEKIMDNLKFAFTILRMTENFYAPAHEWIETLFRVHDTNTPLRHHSETVDAAFHNYFSRFVGVDEPGFVTVYPKEITESQHASVHQTLVHSDPPVHEEPTNGEAPDEQNGGRSWLQSYVNHLEENISDDESGMTPPQGILPPNRDRGNCEDEFVRQPDGLQLMSFPPVDASISAADPLPEITVADNDRNNSSNGSWQTDVLGGELDSLYAQFGDINYVDGSNSGGLDVDVWSAMMDRVLGGNEQWAGILANGGDLFQGQFGR</sequence>
<evidence type="ECO:0000313" key="1">
    <source>
        <dbReference type="EMBL" id="KAI4864036.1"/>
    </source>
</evidence>
<dbReference type="EMBL" id="MU393493">
    <property type="protein sequence ID" value="KAI4864036.1"/>
    <property type="molecule type" value="Genomic_DNA"/>
</dbReference>
<keyword evidence="2" id="KW-1185">Reference proteome</keyword>
<protein>
    <submittedName>
        <fullName evidence="1">Uncharacterized protein</fullName>
    </submittedName>
</protein>
<gene>
    <name evidence="1" type="ORF">F4820DRAFT_352534</name>
</gene>
<accession>A0ACB9YX36</accession>
<comment type="caution">
    <text evidence="1">The sequence shown here is derived from an EMBL/GenBank/DDBJ whole genome shotgun (WGS) entry which is preliminary data.</text>
</comment>
<name>A0ACB9YX36_9PEZI</name>
<evidence type="ECO:0000313" key="2">
    <source>
        <dbReference type="Proteomes" id="UP001497700"/>
    </source>
</evidence>
<dbReference type="Proteomes" id="UP001497700">
    <property type="component" value="Unassembled WGS sequence"/>
</dbReference>